<dbReference type="RefSeq" id="WP_271631994.1">
    <property type="nucleotide sequence ID" value="NZ_CP094970.1"/>
</dbReference>
<accession>A0AA46YJC2</accession>
<feature type="domain" description="Major facilitator superfamily (MFS) profile" evidence="18">
    <location>
        <begin position="26"/>
        <end position="440"/>
    </location>
</feature>
<evidence type="ECO:0000256" key="12">
    <source>
        <dbReference type="ARBA" id="ARBA00023136"/>
    </source>
</evidence>
<keyword evidence="5 16" id="KW-0808">Transferase</keyword>
<evidence type="ECO:0000256" key="15">
    <source>
        <dbReference type="ARBA" id="ARBA00057735"/>
    </source>
</evidence>
<dbReference type="HAMAP" id="MF_00165">
    <property type="entry name" value="Thymidylate_kinase"/>
    <property type="match status" value="1"/>
</dbReference>
<dbReference type="CDD" id="cd06173">
    <property type="entry name" value="MFS_MefA_like"/>
    <property type="match status" value="1"/>
</dbReference>
<dbReference type="CDD" id="cd01672">
    <property type="entry name" value="TMPK"/>
    <property type="match status" value="1"/>
</dbReference>
<feature type="transmembrane region" description="Helical" evidence="17">
    <location>
        <begin position="27"/>
        <end position="49"/>
    </location>
</feature>
<evidence type="ECO:0000313" key="19">
    <source>
        <dbReference type="EMBL" id="UYM03389.1"/>
    </source>
</evidence>
<evidence type="ECO:0000256" key="14">
    <source>
        <dbReference type="ARBA" id="ARBA00048743"/>
    </source>
</evidence>
<feature type="transmembrane region" description="Helical" evidence="17">
    <location>
        <begin position="92"/>
        <end position="108"/>
    </location>
</feature>
<dbReference type="InterPro" id="IPR011701">
    <property type="entry name" value="MFS"/>
</dbReference>
<proteinExistence type="inferred from homology"/>
<dbReference type="FunFam" id="3.40.50.300:FF:000225">
    <property type="entry name" value="Thymidylate kinase"/>
    <property type="match status" value="1"/>
</dbReference>
<comment type="similarity">
    <text evidence="13">Belongs to the major facilitator superfamily. Drug:H(+) antiporter-3 (DHA3) (TC 2.A.1.21) family.</text>
</comment>
<comment type="similarity">
    <text evidence="2 16">Belongs to the thymidylate kinase family.</text>
</comment>
<dbReference type="GO" id="GO:0006235">
    <property type="term" value="P:dTTP biosynthetic process"/>
    <property type="evidence" value="ECO:0007669"/>
    <property type="project" value="UniProtKB-UniRule"/>
</dbReference>
<evidence type="ECO:0000256" key="10">
    <source>
        <dbReference type="ARBA" id="ARBA00022840"/>
    </source>
</evidence>
<feature type="transmembrane region" description="Helical" evidence="17">
    <location>
        <begin position="194"/>
        <end position="213"/>
    </location>
</feature>
<dbReference type="GO" id="GO:0006233">
    <property type="term" value="P:dTDP biosynthetic process"/>
    <property type="evidence" value="ECO:0007669"/>
    <property type="project" value="InterPro"/>
</dbReference>
<dbReference type="GO" id="GO:0005886">
    <property type="term" value="C:plasma membrane"/>
    <property type="evidence" value="ECO:0007669"/>
    <property type="project" value="UniProtKB-SubCell"/>
</dbReference>
<dbReference type="NCBIfam" id="TIGR00041">
    <property type="entry name" value="DTMP_kinase"/>
    <property type="match status" value="1"/>
</dbReference>
<evidence type="ECO:0000256" key="11">
    <source>
        <dbReference type="ARBA" id="ARBA00022989"/>
    </source>
</evidence>
<feature type="transmembrane region" description="Helical" evidence="17">
    <location>
        <begin position="370"/>
        <end position="396"/>
    </location>
</feature>
<feature type="transmembrane region" description="Helical" evidence="17">
    <location>
        <begin position="280"/>
        <end position="300"/>
    </location>
</feature>
<feature type="transmembrane region" description="Helical" evidence="17">
    <location>
        <begin position="416"/>
        <end position="433"/>
    </location>
</feature>
<keyword evidence="10 16" id="KW-0067">ATP-binding</keyword>
<evidence type="ECO:0000256" key="13">
    <source>
        <dbReference type="ARBA" id="ARBA00038075"/>
    </source>
</evidence>
<dbReference type="Pfam" id="PF02223">
    <property type="entry name" value="Thymidylate_kin"/>
    <property type="match status" value="1"/>
</dbReference>
<keyword evidence="4" id="KW-1003">Cell membrane</keyword>
<dbReference type="PROSITE" id="PS50850">
    <property type="entry name" value="MFS"/>
    <property type="match status" value="1"/>
</dbReference>
<dbReference type="EMBL" id="CP094970">
    <property type="protein sequence ID" value="UYM03389.1"/>
    <property type="molecule type" value="Genomic_DNA"/>
</dbReference>
<dbReference type="Gene3D" id="1.20.1250.20">
    <property type="entry name" value="MFS general substrate transporter like domains"/>
    <property type="match status" value="2"/>
</dbReference>
<evidence type="ECO:0000256" key="16">
    <source>
        <dbReference type="HAMAP-Rule" id="MF_00165"/>
    </source>
</evidence>
<organism evidence="19 20">
    <name type="scientific">Solicola gregarius</name>
    <dbReference type="NCBI Taxonomy" id="2908642"/>
    <lineage>
        <taxon>Bacteria</taxon>
        <taxon>Bacillati</taxon>
        <taxon>Actinomycetota</taxon>
        <taxon>Actinomycetes</taxon>
        <taxon>Propionibacteriales</taxon>
        <taxon>Nocardioidaceae</taxon>
        <taxon>Solicola</taxon>
    </lineage>
</organism>
<dbReference type="InterPro" id="IPR039430">
    <property type="entry name" value="Thymidylate_kin-like_dom"/>
</dbReference>
<keyword evidence="6 17" id="KW-0812">Transmembrane</keyword>
<feature type="binding site" evidence="16">
    <location>
        <begin position="468"/>
        <end position="475"/>
    </location>
    <ligand>
        <name>ATP</name>
        <dbReference type="ChEBI" id="CHEBI:30616"/>
    </ligand>
</feature>
<dbReference type="InterPro" id="IPR018094">
    <property type="entry name" value="Thymidylate_kinase"/>
</dbReference>
<dbReference type="InterPro" id="IPR027417">
    <property type="entry name" value="P-loop_NTPase"/>
</dbReference>
<feature type="transmembrane region" description="Helical" evidence="17">
    <location>
        <begin position="61"/>
        <end position="85"/>
    </location>
</feature>
<dbReference type="Proteomes" id="UP001164390">
    <property type="component" value="Chromosome"/>
</dbReference>
<keyword evidence="9 16" id="KW-0418">Kinase</keyword>
<evidence type="ECO:0000256" key="2">
    <source>
        <dbReference type="ARBA" id="ARBA00009776"/>
    </source>
</evidence>
<feature type="transmembrane region" description="Helical" evidence="17">
    <location>
        <begin position="336"/>
        <end position="358"/>
    </location>
</feature>
<dbReference type="PANTHER" id="PTHR23513">
    <property type="entry name" value="INTEGRAL MEMBRANE EFFLUX PROTEIN-RELATED"/>
    <property type="match status" value="1"/>
</dbReference>
<sequence>MSGSAIDDVSATGLRAIFRIRDFRRMWTALGLASLADWMGLLAITAFANDIAGGGYAEKNFAIAGVLFLRVLPALVIGPLGGYIADRLDRRTTLVVGLVLRGACFASIPLVGTLWWLFVATVLIEAVNAVWLPTKDATIPNLVPTERLEDANRVNLATTYGSALPAAALFIIVADITELLSTYAGWTTGTSADLTMYVIAVGFLAGGAVCQTMRDIPRGSSIAAEDQAGLVRTILDGWAYIRDTDVVRGLVVGIVGAFGAGGVVIGLGRVYATDLGADDAGYGVLFGCVFLGLGTGMWLGPRTLPRVSRRRLFGLGLIAAGATLAVISLIGNMVLAAVLVVVLGYFAGISWITGYTLLGLEVADDVRGRTFALVQSLIRIALALVLALGPAVAGLIGAHRWRITDHASLTYSGAQFTFLIAAAVAVVVGVSAYRRMNDRPGVTLREELTGPPPRGRYSERGTFVALEGGEGAGKSTQARLLADALRDGGYDVLLTHEPGDTPVGATLRKILLDVETGTLSHRTEALLYAADKAEHVDTVVQPALDAGKVVITDRYVDSALAYQGAGRELTRDEVEDVTRWATAQLRPHLTVLLDVEPDVGLGRFDSPDRLESEPVDFHTRVRDSFRELAAADPEHYLVVDAHGSRDEIAAAVRARLEPHLARAVRRQEQS</sequence>
<keyword evidence="12 17" id="KW-0472">Membrane</keyword>
<comment type="catalytic activity">
    <reaction evidence="14 16">
        <text>dTMP + ATP = dTDP + ADP</text>
        <dbReference type="Rhea" id="RHEA:13517"/>
        <dbReference type="ChEBI" id="CHEBI:30616"/>
        <dbReference type="ChEBI" id="CHEBI:58369"/>
        <dbReference type="ChEBI" id="CHEBI:63528"/>
        <dbReference type="ChEBI" id="CHEBI:456216"/>
        <dbReference type="EC" id="2.7.4.9"/>
    </reaction>
</comment>
<dbReference type="PANTHER" id="PTHR23513:SF9">
    <property type="entry name" value="ENTEROBACTIN EXPORTER ENTS"/>
    <property type="match status" value="1"/>
</dbReference>
<dbReference type="GO" id="GO:0005524">
    <property type="term" value="F:ATP binding"/>
    <property type="evidence" value="ECO:0007669"/>
    <property type="project" value="UniProtKB-UniRule"/>
</dbReference>
<evidence type="ECO:0000256" key="7">
    <source>
        <dbReference type="ARBA" id="ARBA00022727"/>
    </source>
</evidence>
<name>A0AA46YJC2_9ACTN</name>
<keyword evidence="7 16" id="KW-0545">Nucleotide biosynthesis</keyword>
<dbReference type="KEGG" id="sgrg:L0C25_12555"/>
<evidence type="ECO:0000256" key="1">
    <source>
        <dbReference type="ARBA" id="ARBA00004429"/>
    </source>
</evidence>
<evidence type="ECO:0000313" key="20">
    <source>
        <dbReference type="Proteomes" id="UP001164390"/>
    </source>
</evidence>
<dbReference type="EC" id="2.7.4.9" evidence="16"/>
<dbReference type="Pfam" id="PF07690">
    <property type="entry name" value="MFS_1"/>
    <property type="match status" value="1"/>
</dbReference>
<evidence type="ECO:0000256" key="3">
    <source>
        <dbReference type="ARBA" id="ARBA00022448"/>
    </source>
</evidence>
<dbReference type="InterPro" id="IPR020846">
    <property type="entry name" value="MFS_dom"/>
</dbReference>
<keyword evidence="8 16" id="KW-0547">Nucleotide-binding</keyword>
<keyword evidence="11 17" id="KW-1133">Transmembrane helix</keyword>
<evidence type="ECO:0000256" key="4">
    <source>
        <dbReference type="ARBA" id="ARBA00022475"/>
    </source>
</evidence>
<feature type="transmembrane region" description="Helical" evidence="17">
    <location>
        <begin position="250"/>
        <end position="268"/>
    </location>
</feature>
<reference evidence="19" key="1">
    <citation type="submission" date="2022-01" db="EMBL/GenBank/DDBJ databases">
        <title>Nocardioidaceae gen. sp. A5X3R13.</title>
        <authorList>
            <person name="Lopez Marin M.A."/>
            <person name="Uhlik O."/>
        </authorList>
    </citation>
    <scope>NUCLEOTIDE SEQUENCE</scope>
    <source>
        <strain evidence="19">A5X3R13</strain>
    </source>
</reference>
<gene>
    <name evidence="16 19" type="primary">tmk</name>
    <name evidence="19" type="ORF">L0C25_12555</name>
</gene>
<evidence type="ECO:0000256" key="17">
    <source>
        <dbReference type="SAM" id="Phobius"/>
    </source>
</evidence>
<evidence type="ECO:0000256" key="5">
    <source>
        <dbReference type="ARBA" id="ARBA00022679"/>
    </source>
</evidence>
<comment type="function">
    <text evidence="15 16">Phosphorylation of dTMP to form dTDP in both de novo and salvage pathways of dTTP synthesis.</text>
</comment>
<evidence type="ECO:0000256" key="8">
    <source>
        <dbReference type="ARBA" id="ARBA00022741"/>
    </source>
</evidence>
<dbReference type="GO" id="GO:0022857">
    <property type="term" value="F:transmembrane transporter activity"/>
    <property type="evidence" value="ECO:0007669"/>
    <property type="project" value="InterPro"/>
</dbReference>
<dbReference type="Gene3D" id="3.40.50.300">
    <property type="entry name" value="P-loop containing nucleotide triphosphate hydrolases"/>
    <property type="match status" value="1"/>
</dbReference>
<dbReference type="SUPFAM" id="SSF103473">
    <property type="entry name" value="MFS general substrate transporter"/>
    <property type="match status" value="1"/>
</dbReference>
<comment type="subcellular location">
    <subcellularLocation>
        <location evidence="1">Cell inner membrane</location>
        <topology evidence="1">Multi-pass membrane protein</topology>
    </subcellularLocation>
</comment>
<dbReference type="InterPro" id="IPR036259">
    <property type="entry name" value="MFS_trans_sf"/>
</dbReference>
<evidence type="ECO:0000259" key="18">
    <source>
        <dbReference type="PROSITE" id="PS50850"/>
    </source>
</evidence>
<evidence type="ECO:0000256" key="9">
    <source>
        <dbReference type="ARBA" id="ARBA00022777"/>
    </source>
</evidence>
<protein>
    <recommendedName>
        <fullName evidence="16">Thymidylate kinase</fullName>
        <ecNumber evidence="16">2.7.4.9</ecNumber>
    </recommendedName>
    <alternativeName>
        <fullName evidence="16">dTMP kinase</fullName>
    </alternativeName>
</protein>
<keyword evidence="3" id="KW-0813">Transport</keyword>
<evidence type="ECO:0000256" key="6">
    <source>
        <dbReference type="ARBA" id="ARBA00022692"/>
    </source>
</evidence>
<keyword evidence="20" id="KW-1185">Reference proteome</keyword>
<dbReference type="AlphaFoldDB" id="A0AA46YJC2"/>
<dbReference type="SUPFAM" id="SSF52540">
    <property type="entry name" value="P-loop containing nucleoside triphosphate hydrolases"/>
    <property type="match status" value="1"/>
</dbReference>
<feature type="transmembrane region" description="Helical" evidence="17">
    <location>
        <begin position="312"/>
        <end position="330"/>
    </location>
</feature>
<dbReference type="GO" id="GO:0004798">
    <property type="term" value="F:dTMP kinase activity"/>
    <property type="evidence" value="ECO:0007669"/>
    <property type="project" value="UniProtKB-UniRule"/>
</dbReference>